<keyword evidence="4" id="KW-0479">Metal-binding</keyword>
<dbReference type="InterPro" id="IPR001431">
    <property type="entry name" value="Pept_M16_Zn_BS"/>
</dbReference>
<evidence type="ECO:0000259" key="9">
    <source>
        <dbReference type="Pfam" id="PF00675"/>
    </source>
</evidence>
<gene>
    <name evidence="11" type="ORF">HMPREF9141_2721</name>
</gene>
<organism evidence="11 12">
    <name type="scientific">Prevotella multiformis DSM 16608</name>
    <dbReference type="NCBI Taxonomy" id="888743"/>
    <lineage>
        <taxon>Bacteria</taxon>
        <taxon>Pseudomonadati</taxon>
        <taxon>Bacteroidota</taxon>
        <taxon>Bacteroidia</taxon>
        <taxon>Bacteroidales</taxon>
        <taxon>Prevotellaceae</taxon>
        <taxon>Prevotella</taxon>
    </lineage>
</organism>
<dbReference type="HOGENOM" id="CLU_008156_0_0_10"/>
<dbReference type="EC" id="3.4.24.-" evidence="11"/>
<evidence type="ECO:0000256" key="5">
    <source>
        <dbReference type="ARBA" id="ARBA00022801"/>
    </source>
</evidence>
<dbReference type="EMBL" id="AEWX01000047">
    <property type="protein sequence ID" value="EGC18717.1"/>
    <property type="molecule type" value="Genomic_DNA"/>
</dbReference>
<sequence>MTMMFKNLIQRLTGMAQALLVGFLLLSSGTARAQMRGLRTGKLPNGLTYYIYNDGSASGEAQYYLYQNVGAILETDGELGLAHVLEHLAFNTTDHFPGGVMNFLRSHDLNDFEAFTGVDDTRYAVHNVPAGDAKLNEDVLWVLRDWCHGIRMLPKDIEKERGIILEEWRHRAGVDRRLTDAIAPVVYNHSGYATHNVIGSRKLLESFQQKQVRQFYDKWYRPDKQFVAVIGDVDPDRVEQRVQAVFKTLPARQTPPVSPQARQIPDNATPLYMRFVDPENKSASFGLYQRYAVKGDAPEDDRVRQFLFMQFFNLLATKRFALLKNAGKERYIAAEVSLSSLVRGYSQMAWDMVPYRGSEQEALHQLLAVRESLRDKGFTAAEFNEEKERMYDGMKGVLGEKGLGTPDNALMLFRQNFLYGIPVQDFRTQISRNIETLVELEAEDMNAWMKSLLNDDNLAFVTYSKTPDGMNITEADFREALNAKGSYGGLIHIDSVKPVRQLVDFNLTPGRIVAEKPLNRLQAKEWTLSNGARVLYKHVPELQDRFFFVGSAEGGKSIVPAKELADYTAMRSLLMQSGVYNYDRNQLARWLQGKNIDLSLSLEDYSDGVGGNAPAGNADDFFGYLYLVLSRQNFSKPVFDKYVQRSLYVYENRAKSGMDAVQDSIRQLLYPVSAMNPRQDEAFFKSVRYDGLQEQFQKHLGDASRFTYCLIGDLPEAKAKDLVLRYIGSLKGGGKPVKTEAKPMDFSSAAPVIRHTFVAETEGDMAEIEISFVNKLKLSDREQAAMEVMRALLERRCFDVLREKEHLTYTVGVRADYTPRPEANEHLSIHLSTAREHVDRVLTLIHQLLDDIKAQRFTADDFKAAMVPLAIREEEPESPQGENKLSEWMGLLNVYAETGKELSPDDEAVATPVFSTLTPQEIAGVAMKVTTGARQREIIVRPAVQEGKRTFE</sequence>
<dbReference type="InterPro" id="IPR011765">
    <property type="entry name" value="Pept_M16_N"/>
</dbReference>
<keyword evidence="6" id="KW-0862">Zinc</keyword>
<evidence type="ECO:0000256" key="6">
    <source>
        <dbReference type="ARBA" id="ARBA00022833"/>
    </source>
</evidence>
<evidence type="ECO:0000256" key="7">
    <source>
        <dbReference type="ARBA" id="ARBA00023049"/>
    </source>
</evidence>
<dbReference type="GO" id="GO:0004222">
    <property type="term" value="F:metalloendopeptidase activity"/>
    <property type="evidence" value="ECO:0007669"/>
    <property type="project" value="InterPro"/>
</dbReference>
<evidence type="ECO:0000256" key="4">
    <source>
        <dbReference type="ARBA" id="ARBA00022723"/>
    </source>
</evidence>
<evidence type="ECO:0000256" key="3">
    <source>
        <dbReference type="ARBA" id="ARBA00022670"/>
    </source>
</evidence>
<feature type="domain" description="Peptidase M16 C-terminal" evidence="10">
    <location>
        <begin position="688"/>
        <end position="865"/>
    </location>
</feature>
<dbReference type="Pfam" id="PF00675">
    <property type="entry name" value="Peptidase_M16"/>
    <property type="match status" value="1"/>
</dbReference>
<dbReference type="PANTHER" id="PTHR43690">
    <property type="entry name" value="NARDILYSIN"/>
    <property type="match status" value="1"/>
</dbReference>
<comment type="cofactor">
    <cofactor evidence="1">
        <name>Zn(2+)</name>
        <dbReference type="ChEBI" id="CHEBI:29105"/>
    </cofactor>
</comment>
<comment type="caution">
    <text evidence="11">The sequence shown here is derived from an EMBL/GenBank/DDBJ whole genome shotgun (WGS) entry which is preliminary data.</text>
</comment>
<dbReference type="GO" id="GO:0006508">
    <property type="term" value="P:proteolysis"/>
    <property type="evidence" value="ECO:0007669"/>
    <property type="project" value="UniProtKB-KW"/>
</dbReference>
<dbReference type="Pfam" id="PF05193">
    <property type="entry name" value="Peptidase_M16_C"/>
    <property type="match status" value="2"/>
</dbReference>
<feature type="domain" description="Peptidase M16 N-terminal" evidence="9">
    <location>
        <begin position="64"/>
        <end position="170"/>
    </location>
</feature>
<evidence type="ECO:0000313" key="11">
    <source>
        <dbReference type="EMBL" id="EGC18717.1"/>
    </source>
</evidence>
<keyword evidence="3" id="KW-0645">Protease</keyword>
<protein>
    <submittedName>
        <fullName evidence="11">Peptidase M16 inactive domain protein</fullName>
        <ecNumber evidence="11">3.4.24.-</ecNumber>
    </submittedName>
</protein>
<dbReference type="PROSITE" id="PS00143">
    <property type="entry name" value="INSULINASE"/>
    <property type="match status" value="1"/>
</dbReference>
<reference evidence="11 12" key="1">
    <citation type="submission" date="2011-01" db="EMBL/GenBank/DDBJ databases">
        <authorList>
            <person name="Muzny D."/>
            <person name="Qin X."/>
            <person name="Deng J."/>
            <person name="Jiang H."/>
            <person name="Liu Y."/>
            <person name="Qu J."/>
            <person name="Song X.-Z."/>
            <person name="Zhang L."/>
            <person name="Thornton R."/>
            <person name="Coyle M."/>
            <person name="Francisco L."/>
            <person name="Jackson L."/>
            <person name="Javaid M."/>
            <person name="Korchina V."/>
            <person name="Kovar C."/>
            <person name="Mata R."/>
            <person name="Mathew T."/>
            <person name="Ngo R."/>
            <person name="Nguyen L."/>
            <person name="Nguyen N."/>
            <person name="Okwuonu G."/>
            <person name="Ongeri F."/>
            <person name="Pham C."/>
            <person name="Simmons D."/>
            <person name="Wilczek-Boney K."/>
            <person name="Hale W."/>
            <person name="Jakkamsetti A."/>
            <person name="Pham P."/>
            <person name="Ruth R."/>
            <person name="San Lucas F."/>
            <person name="Warren J."/>
            <person name="Zhang J."/>
            <person name="Zhao Z."/>
            <person name="Zhou C."/>
            <person name="Zhu D."/>
            <person name="Lee S."/>
            <person name="Bess C."/>
            <person name="Blankenburg K."/>
            <person name="Forbes L."/>
            <person name="Fu Q."/>
            <person name="Gubbala S."/>
            <person name="Hirani K."/>
            <person name="Jayaseelan J.C."/>
            <person name="Lara F."/>
            <person name="Munidasa M."/>
            <person name="Palculict T."/>
            <person name="Patil S."/>
            <person name="Pu L.-L."/>
            <person name="Saada N."/>
            <person name="Tang L."/>
            <person name="Weissenberger G."/>
            <person name="Zhu Y."/>
            <person name="Hemphill L."/>
            <person name="Shang Y."/>
            <person name="Youmans B."/>
            <person name="Ayvaz T."/>
            <person name="Ross M."/>
            <person name="Santibanez J."/>
            <person name="Aqrawi P."/>
            <person name="Gross S."/>
            <person name="Joshi V."/>
            <person name="Fowler G."/>
            <person name="Nazareth L."/>
            <person name="Reid J."/>
            <person name="Worley K."/>
            <person name="Petrosino J."/>
            <person name="Highlander S."/>
            <person name="Gibbs R."/>
        </authorList>
    </citation>
    <scope>NUCLEOTIDE SEQUENCE [LARGE SCALE GENOMIC DNA]</scope>
    <source>
        <strain evidence="11 12">DSM 16608</strain>
    </source>
</reference>
<dbReference type="InterPro" id="IPR050626">
    <property type="entry name" value="Peptidase_M16"/>
</dbReference>
<comment type="similarity">
    <text evidence="2 8">Belongs to the peptidase M16 family.</text>
</comment>
<accession>F0FAV4</accession>
<evidence type="ECO:0000313" key="12">
    <source>
        <dbReference type="Proteomes" id="UP000005697"/>
    </source>
</evidence>
<keyword evidence="5 11" id="KW-0378">Hydrolase</keyword>
<keyword evidence="12" id="KW-1185">Reference proteome</keyword>
<dbReference type="Proteomes" id="UP000005697">
    <property type="component" value="Unassembled WGS sequence"/>
</dbReference>
<dbReference type="AlphaFoldDB" id="F0FAV4"/>
<proteinExistence type="inferred from homology"/>
<evidence type="ECO:0000256" key="1">
    <source>
        <dbReference type="ARBA" id="ARBA00001947"/>
    </source>
</evidence>
<feature type="domain" description="Peptidase M16 C-terminal" evidence="10">
    <location>
        <begin position="207"/>
        <end position="389"/>
    </location>
</feature>
<dbReference type="InterPro" id="IPR007863">
    <property type="entry name" value="Peptidase_M16_C"/>
</dbReference>
<evidence type="ECO:0000256" key="8">
    <source>
        <dbReference type="RuleBase" id="RU004447"/>
    </source>
</evidence>
<dbReference type="SUPFAM" id="SSF63411">
    <property type="entry name" value="LuxS/MPP-like metallohydrolase"/>
    <property type="match status" value="4"/>
</dbReference>
<dbReference type="GO" id="GO:0046872">
    <property type="term" value="F:metal ion binding"/>
    <property type="evidence" value="ECO:0007669"/>
    <property type="project" value="UniProtKB-KW"/>
</dbReference>
<dbReference type="Gene3D" id="3.30.830.10">
    <property type="entry name" value="Metalloenzyme, LuxS/M16 peptidase-like"/>
    <property type="match status" value="4"/>
</dbReference>
<dbReference type="STRING" id="888743.HMPREF9141_2721"/>
<evidence type="ECO:0000259" key="10">
    <source>
        <dbReference type="Pfam" id="PF05193"/>
    </source>
</evidence>
<dbReference type="PANTHER" id="PTHR43690:SF17">
    <property type="entry name" value="PROTEIN YHJJ"/>
    <property type="match status" value="1"/>
</dbReference>
<keyword evidence="7" id="KW-0482">Metalloprotease</keyword>
<dbReference type="InterPro" id="IPR011249">
    <property type="entry name" value="Metalloenz_LuxS/M16"/>
</dbReference>
<dbReference type="eggNOG" id="COG0612">
    <property type="taxonomic scope" value="Bacteria"/>
</dbReference>
<name>F0FAV4_9BACT</name>
<evidence type="ECO:0000256" key="2">
    <source>
        <dbReference type="ARBA" id="ARBA00007261"/>
    </source>
</evidence>